<evidence type="ECO:0000259" key="8">
    <source>
        <dbReference type="Pfam" id="PF06414"/>
    </source>
</evidence>
<comment type="similarity">
    <text evidence="1">Belongs to the zeta toxin family.</text>
</comment>
<gene>
    <name evidence="9" type="ORF">EGT51_02240</name>
</gene>
<feature type="domain" description="Zeta toxin" evidence="8">
    <location>
        <begin position="3"/>
        <end position="160"/>
    </location>
</feature>
<dbReference type="AlphaFoldDB" id="A0A4Z0JDI5"/>
<keyword evidence="3" id="KW-1277">Toxin-antitoxin system</keyword>
<evidence type="ECO:0000313" key="9">
    <source>
        <dbReference type="EMBL" id="TGD20031.1"/>
    </source>
</evidence>
<dbReference type="PANTHER" id="PTHR39206">
    <property type="entry name" value="SLL8004 PROTEIN"/>
    <property type="match status" value="1"/>
</dbReference>
<evidence type="ECO:0000256" key="2">
    <source>
        <dbReference type="ARBA" id="ARBA00011963"/>
    </source>
</evidence>
<evidence type="ECO:0000256" key="3">
    <source>
        <dbReference type="ARBA" id="ARBA00022649"/>
    </source>
</evidence>
<evidence type="ECO:0000256" key="6">
    <source>
        <dbReference type="ARBA" id="ARBA00032897"/>
    </source>
</evidence>
<comment type="catalytic activity">
    <reaction evidence="7">
        <text>UDP-N-acetyl-alpha-D-glucosamine + ATP = UDP-N-acetyl-alpha-D-glucosamine 3'-phosphate + ADP + H(+)</text>
        <dbReference type="Rhea" id="RHEA:32671"/>
        <dbReference type="ChEBI" id="CHEBI:15378"/>
        <dbReference type="ChEBI" id="CHEBI:30616"/>
        <dbReference type="ChEBI" id="CHEBI:57705"/>
        <dbReference type="ChEBI" id="CHEBI:64353"/>
        <dbReference type="ChEBI" id="CHEBI:456216"/>
        <dbReference type="EC" id="2.7.1.176"/>
    </reaction>
</comment>
<organism evidence="9 10">
    <name type="scientific">Levilactobacillus suantsaiihabitans</name>
    <dbReference type="NCBI Taxonomy" id="2487722"/>
    <lineage>
        <taxon>Bacteria</taxon>
        <taxon>Bacillati</taxon>
        <taxon>Bacillota</taxon>
        <taxon>Bacilli</taxon>
        <taxon>Lactobacillales</taxon>
        <taxon>Lactobacillaceae</taxon>
        <taxon>Levilactobacillus</taxon>
    </lineage>
</organism>
<keyword evidence="4" id="KW-0547">Nucleotide-binding</keyword>
<evidence type="ECO:0000256" key="7">
    <source>
        <dbReference type="ARBA" id="ARBA00048178"/>
    </source>
</evidence>
<keyword evidence="10" id="KW-1185">Reference proteome</keyword>
<evidence type="ECO:0000256" key="4">
    <source>
        <dbReference type="ARBA" id="ARBA00022741"/>
    </source>
</evidence>
<dbReference type="GO" id="GO:0005524">
    <property type="term" value="F:ATP binding"/>
    <property type="evidence" value="ECO:0007669"/>
    <property type="project" value="UniProtKB-KW"/>
</dbReference>
<dbReference type="Proteomes" id="UP000297348">
    <property type="component" value="Unassembled WGS sequence"/>
</dbReference>
<keyword evidence="5" id="KW-0067">ATP-binding</keyword>
<dbReference type="Gene3D" id="3.40.50.300">
    <property type="entry name" value="P-loop containing nucleotide triphosphate hydrolases"/>
    <property type="match status" value="1"/>
</dbReference>
<proteinExistence type="inferred from homology"/>
<sequence>MTQPIFIIVAGVNGSGKTTLYTDNRTLFSDTKRVNADEILRQHQGDWQSSADNLRAMRMELKLIRKYIQEKVSFHMETTLAGNGKTQQELITQAQQQGFLVTLLYIGVSSPQIAIDRVAKRVAKGGHGVPTELILKRFRQSLANLPKIARSVDAVKIYSNEPFLELVYARDHNQVLQDLLVLHPWLPQSNEFYPLQGNS</sequence>
<dbReference type="EMBL" id="RKLX01000002">
    <property type="protein sequence ID" value="TGD20031.1"/>
    <property type="molecule type" value="Genomic_DNA"/>
</dbReference>
<dbReference type="Pfam" id="PF06414">
    <property type="entry name" value="Zeta_toxin"/>
    <property type="match status" value="1"/>
</dbReference>
<dbReference type="PANTHER" id="PTHR39206:SF1">
    <property type="entry name" value="SLL8004 PROTEIN"/>
    <property type="match status" value="1"/>
</dbReference>
<evidence type="ECO:0000256" key="5">
    <source>
        <dbReference type="ARBA" id="ARBA00022840"/>
    </source>
</evidence>
<dbReference type="InterPro" id="IPR027417">
    <property type="entry name" value="P-loop_NTPase"/>
</dbReference>
<dbReference type="OrthoDB" id="9791543at2"/>
<name>A0A4Z0JDI5_9LACO</name>
<dbReference type="GO" id="GO:0016301">
    <property type="term" value="F:kinase activity"/>
    <property type="evidence" value="ECO:0007669"/>
    <property type="project" value="InterPro"/>
</dbReference>
<dbReference type="RefSeq" id="WP_135367174.1">
    <property type="nucleotide sequence ID" value="NZ_RKLX01000002.1"/>
</dbReference>
<dbReference type="SUPFAM" id="SSF52540">
    <property type="entry name" value="P-loop containing nucleoside triphosphate hydrolases"/>
    <property type="match status" value="1"/>
</dbReference>
<dbReference type="EC" id="2.7.1.176" evidence="2"/>
<comment type="caution">
    <text evidence="9">The sequence shown here is derived from an EMBL/GenBank/DDBJ whole genome shotgun (WGS) entry which is preliminary data.</text>
</comment>
<evidence type="ECO:0000313" key="10">
    <source>
        <dbReference type="Proteomes" id="UP000297348"/>
    </source>
</evidence>
<reference evidence="9 10" key="1">
    <citation type="submission" date="2018-10" db="EMBL/GenBank/DDBJ databases">
        <title>Lactobacillus sp. R7 and Lactobacillus sp. R19 isolated from fermented mustard green product of Taiwan.</title>
        <authorList>
            <person name="Lin S.-T."/>
        </authorList>
    </citation>
    <scope>NUCLEOTIDE SEQUENCE [LARGE SCALE GENOMIC DNA]</scope>
    <source>
        <strain evidence="9 10">BCRC 81129</strain>
    </source>
</reference>
<accession>A0A4Z0JDI5</accession>
<dbReference type="InterPro" id="IPR010488">
    <property type="entry name" value="Zeta_toxin_domain"/>
</dbReference>
<evidence type="ECO:0000256" key="1">
    <source>
        <dbReference type="ARBA" id="ARBA00009104"/>
    </source>
</evidence>
<protein>
    <recommendedName>
        <fullName evidence="6">UDP-N-acetylglucosamine kinase</fullName>
        <ecNumber evidence="2">2.7.1.176</ecNumber>
    </recommendedName>
    <alternativeName>
        <fullName evidence="6">UDP-N-acetylglucosamine kinase</fullName>
    </alternativeName>
</protein>